<dbReference type="STRING" id="231916.A0A409VW18"/>
<reference evidence="3 4" key="1">
    <citation type="journal article" date="2018" name="Evol. Lett.">
        <title>Horizontal gene cluster transfer increased hallucinogenic mushroom diversity.</title>
        <authorList>
            <person name="Reynolds H.T."/>
            <person name="Vijayakumar V."/>
            <person name="Gluck-Thaler E."/>
            <person name="Korotkin H.B."/>
            <person name="Matheny P.B."/>
            <person name="Slot J.C."/>
        </authorList>
    </citation>
    <scope>NUCLEOTIDE SEQUENCE [LARGE SCALE GENOMIC DNA]</scope>
    <source>
        <strain evidence="3 4">SRW20</strain>
    </source>
</reference>
<feature type="coiled-coil region" evidence="1">
    <location>
        <begin position="29"/>
        <end position="63"/>
    </location>
</feature>
<dbReference type="AlphaFoldDB" id="A0A409VW18"/>
<gene>
    <name evidence="3" type="ORF">CVT26_013903</name>
</gene>
<dbReference type="Gene3D" id="1.20.1280.50">
    <property type="match status" value="1"/>
</dbReference>
<feature type="non-terminal residue" evidence="3">
    <location>
        <position position="1"/>
    </location>
</feature>
<evidence type="ECO:0000256" key="1">
    <source>
        <dbReference type="SAM" id="Coils"/>
    </source>
</evidence>
<feature type="region of interest" description="Disordered" evidence="2">
    <location>
        <begin position="602"/>
        <end position="624"/>
    </location>
</feature>
<dbReference type="EMBL" id="NHYE01005540">
    <property type="protein sequence ID" value="PPQ70456.1"/>
    <property type="molecule type" value="Genomic_DNA"/>
</dbReference>
<accession>A0A409VW18</accession>
<name>A0A409VW18_9AGAR</name>
<dbReference type="OrthoDB" id="3248197at2759"/>
<dbReference type="InParanoid" id="A0A409VW18"/>
<keyword evidence="1" id="KW-0175">Coiled coil</keyword>
<dbReference type="Proteomes" id="UP000284706">
    <property type="component" value="Unassembled WGS sequence"/>
</dbReference>
<evidence type="ECO:0000256" key="2">
    <source>
        <dbReference type="SAM" id="MobiDB-lite"/>
    </source>
</evidence>
<evidence type="ECO:0000313" key="4">
    <source>
        <dbReference type="Proteomes" id="UP000284706"/>
    </source>
</evidence>
<protein>
    <submittedName>
        <fullName evidence="3">Uncharacterized protein</fullName>
    </submittedName>
</protein>
<comment type="caution">
    <text evidence="3">The sequence shown here is derived from an EMBL/GenBank/DDBJ whole genome shotgun (WGS) entry which is preliminary data.</text>
</comment>
<feature type="compositionally biased region" description="Low complexity" evidence="2">
    <location>
        <begin position="602"/>
        <end position="613"/>
    </location>
</feature>
<proteinExistence type="predicted"/>
<sequence>DIFNSPFSAYLNTNYVPTALDRAHIRSLLEEPKAEVEQLDNEIARLQAELDVVQADHDTLEEYIQAHYDLLSPFRRLPDDILREIFLWCLPTTHNALMCSSEPPLLLGRVCSRWRALTFSTPRLWASLHIPLPIPPAQNGLPHNLPVDKYTELCNEFADRFKLHCVAIHDWLTRSGTCLLSLSLNPLDMITSSNRYTEYIKTYLSIILPFSSRWQSLEFSVPSGEISKILASLRPSSLPKLEYLHLKFPRRASPPHDGQWQKSGLLTTRSLRVLQLSLFPFPMSTIEADFSKITHLILADIVSSPRYAHLNRKFTIDETYKLFVRCPNLLHVVIDVIDNAEAYNLHPDPLGLPHLESVTIVDGAQRIDTLLECLDLPSLRVVSYHTTFWPAPFSFGPSNAHIIHSAPRRRSPLITLLSRTSGRVEELIIDIQFFALSDLVECFELVPLLKVFRNRKSRLGISREQARLRSGAHFPTKLRVAKTVLELFVPGSPVLKMPAEFDGLASTSMVPSSSLSSSSSIFSSATPKGLHGEEGFVFTSGTERVLCPQLHTVELKDLQTLSDTDVWYFLHRKLSNLGSGSFESSTTSSSIIAGAAVKAASSSSTTSSTSSTKTPPPTPSLDNTQMVVHPLKEASFVFTTAQELDLPSLLIVNAEPTSLPSSRRPLQSDLGHRNSGYSYPLYLPSPSRNTVVHPKPPYYHPNTQPLPRPYIYPHANPPIHMNLQSYRHASADATDGTIEAIDGSLNFDGISGVDQLKADLALKLDLKYPEPRIITPGNFNPSNGLVKRDGGWPGEIII</sequence>
<organism evidence="3 4">
    <name type="scientific">Gymnopilus dilepis</name>
    <dbReference type="NCBI Taxonomy" id="231916"/>
    <lineage>
        <taxon>Eukaryota</taxon>
        <taxon>Fungi</taxon>
        <taxon>Dikarya</taxon>
        <taxon>Basidiomycota</taxon>
        <taxon>Agaricomycotina</taxon>
        <taxon>Agaricomycetes</taxon>
        <taxon>Agaricomycetidae</taxon>
        <taxon>Agaricales</taxon>
        <taxon>Agaricineae</taxon>
        <taxon>Hymenogastraceae</taxon>
        <taxon>Gymnopilus</taxon>
    </lineage>
</organism>
<keyword evidence="4" id="KW-1185">Reference proteome</keyword>
<evidence type="ECO:0000313" key="3">
    <source>
        <dbReference type="EMBL" id="PPQ70456.1"/>
    </source>
</evidence>